<accession>A0AAN9EGV4</accession>
<proteinExistence type="predicted"/>
<comment type="caution">
    <text evidence="1">The sequence shown here is derived from an EMBL/GenBank/DDBJ whole genome shotgun (WGS) entry which is preliminary data.</text>
</comment>
<evidence type="ECO:0000313" key="2">
    <source>
        <dbReference type="Proteomes" id="UP001372338"/>
    </source>
</evidence>
<keyword evidence="2" id="KW-1185">Reference proteome</keyword>
<dbReference type="PANTHER" id="PTHR46872">
    <property type="entry name" value="DNA BINDING PROTEIN"/>
    <property type="match status" value="1"/>
</dbReference>
<sequence length="413" mass="47460">MDDSICTFEPICKEKYCNQVAKKHTRGESASFSCLPVSKEKYGSLQGMQTHVSTLVTNEKNEYCSGTCCQDFSNRREPNDSIQETQGHVSSSTNDKEYCHFCCEDYSHLSDSDESIKGPSLVDQGILKCCYFETSNKSGGYSIKTTRKENAEANLFKELKLLGNEEDFDDSIENSCSLNSAEEDNRYLSSMGNHIPRRAIPVGPRFQAEVPQWEGTSNLRQYITTIDSKWFCNEIWPMPDDKETNKIGAMNDGPEACHCEFPRSVDCVHLHIREARELLQSEIGMAFASWKFDEMGEDVSKSWTTKEQQEFESLSRLNSLSNDLDFWEVATKNFPSKPLKSLINYYYNVFIPRKLRLETRACFGVIDNDDDKHIGYKKEDDRSTKRMQIVPIRKKCKSTIANYHQLHLRSKKH</sequence>
<evidence type="ECO:0008006" key="3">
    <source>
        <dbReference type="Google" id="ProtNLM"/>
    </source>
</evidence>
<protein>
    <recommendedName>
        <fullName evidence="3">ELM2 domain-containing protein</fullName>
    </recommendedName>
</protein>
<dbReference type="PANTHER" id="PTHR46872:SF10">
    <property type="entry name" value="MYB-LIKE DOMAIN-CONTAINING PROTEIN"/>
    <property type="match status" value="1"/>
</dbReference>
<reference evidence="1 2" key="1">
    <citation type="submission" date="2024-01" db="EMBL/GenBank/DDBJ databases">
        <title>The genomes of 5 underutilized Papilionoideae crops provide insights into root nodulation and disease resistanc.</title>
        <authorList>
            <person name="Yuan L."/>
        </authorList>
    </citation>
    <scope>NUCLEOTIDE SEQUENCE [LARGE SCALE GENOMIC DNA]</scope>
    <source>
        <strain evidence="1">ZHUSHIDOU_FW_LH</strain>
        <tissue evidence="1">Leaf</tissue>
    </source>
</reference>
<dbReference type="Proteomes" id="UP001372338">
    <property type="component" value="Unassembled WGS sequence"/>
</dbReference>
<evidence type="ECO:0000313" key="1">
    <source>
        <dbReference type="EMBL" id="KAK7256085.1"/>
    </source>
</evidence>
<name>A0AAN9EGV4_CROPI</name>
<gene>
    <name evidence="1" type="ORF">RIF29_29519</name>
</gene>
<dbReference type="EMBL" id="JAYWIO010000006">
    <property type="protein sequence ID" value="KAK7256085.1"/>
    <property type="molecule type" value="Genomic_DNA"/>
</dbReference>
<dbReference type="AlphaFoldDB" id="A0AAN9EGV4"/>
<organism evidence="1 2">
    <name type="scientific">Crotalaria pallida</name>
    <name type="common">Smooth rattlebox</name>
    <name type="synonym">Crotalaria striata</name>
    <dbReference type="NCBI Taxonomy" id="3830"/>
    <lineage>
        <taxon>Eukaryota</taxon>
        <taxon>Viridiplantae</taxon>
        <taxon>Streptophyta</taxon>
        <taxon>Embryophyta</taxon>
        <taxon>Tracheophyta</taxon>
        <taxon>Spermatophyta</taxon>
        <taxon>Magnoliopsida</taxon>
        <taxon>eudicotyledons</taxon>
        <taxon>Gunneridae</taxon>
        <taxon>Pentapetalae</taxon>
        <taxon>rosids</taxon>
        <taxon>fabids</taxon>
        <taxon>Fabales</taxon>
        <taxon>Fabaceae</taxon>
        <taxon>Papilionoideae</taxon>
        <taxon>50 kb inversion clade</taxon>
        <taxon>genistoids sensu lato</taxon>
        <taxon>core genistoids</taxon>
        <taxon>Crotalarieae</taxon>
        <taxon>Crotalaria</taxon>
    </lineage>
</organism>